<dbReference type="Proteomes" id="UP000009168">
    <property type="component" value="Unassembled WGS sequence"/>
</dbReference>
<dbReference type="HOGENOM" id="CLU_375325_0_0_1"/>
<name>Q23RU7_TETTS</name>
<dbReference type="InParanoid" id="Q23RU7"/>
<dbReference type="eggNOG" id="KOG1947">
    <property type="taxonomic scope" value="Eukaryota"/>
</dbReference>
<protein>
    <recommendedName>
        <fullName evidence="3">Kinase domain protein</fullName>
    </recommendedName>
</protein>
<dbReference type="GeneID" id="7846214"/>
<evidence type="ECO:0008006" key="3">
    <source>
        <dbReference type="Google" id="ProtNLM"/>
    </source>
</evidence>
<dbReference type="SUPFAM" id="SSF52047">
    <property type="entry name" value="RNI-like"/>
    <property type="match status" value="1"/>
</dbReference>
<evidence type="ECO:0000313" key="2">
    <source>
        <dbReference type="Proteomes" id="UP000009168"/>
    </source>
</evidence>
<dbReference type="GO" id="GO:0019005">
    <property type="term" value="C:SCF ubiquitin ligase complex"/>
    <property type="evidence" value="ECO:0007669"/>
    <property type="project" value="TreeGrafter"/>
</dbReference>
<organism evidence="1 2">
    <name type="scientific">Tetrahymena thermophila (strain SB210)</name>
    <dbReference type="NCBI Taxonomy" id="312017"/>
    <lineage>
        <taxon>Eukaryota</taxon>
        <taxon>Sar</taxon>
        <taxon>Alveolata</taxon>
        <taxon>Ciliophora</taxon>
        <taxon>Intramacronucleata</taxon>
        <taxon>Oligohymenophorea</taxon>
        <taxon>Hymenostomatida</taxon>
        <taxon>Tetrahymenina</taxon>
        <taxon>Tetrahymenidae</taxon>
        <taxon>Tetrahymena</taxon>
    </lineage>
</organism>
<keyword evidence="2" id="KW-1185">Reference proteome</keyword>
<dbReference type="InterPro" id="IPR006553">
    <property type="entry name" value="Leu-rich_rpt_Cys-con_subtyp"/>
</dbReference>
<accession>Q23RU7</accession>
<dbReference type="InterPro" id="IPR032675">
    <property type="entry name" value="LRR_dom_sf"/>
</dbReference>
<dbReference type="PANTHER" id="PTHR13318:SF247">
    <property type="entry name" value="GH16156P"/>
    <property type="match status" value="1"/>
</dbReference>
<dbReference type="SMART" id="SM00367">
    <property type="entry name" value="LRR_CC"/>
    <property type="match status" value="5"/>
</dbReference>
<dbReference type="PANTHER" id="PTHR13318">
    <property type="entry name" value="PARTNER OF PAIRED, ISOFORM B-RELATED"/>
    <property type="match status" value="1"/>
</dbReference>
<dbReference type="OrthoDB" id="8436363at2759"/>
<dbReference type="RefSeq" id="XP_001019537.1">
    <property type="nucleotide sequence ID" value="XM_001019537.1"/>
</dbReference>
<proteinExistence type="predicted"/>
<dbReference type="KEGG" id="tet:TTHERM_00628510"/>
<sequence length="740" mass="85240">MNTKHQKQFKNLVGDDIYIKKDVQTNRYYLQEVYFPQESVERLAVNCKNWPDVSDKEFEHICSELEESSAKSIQISMRGLNKISEEGFQNLQQAISLNSHCKEFILDFDKCEKLKNSNLQQISQGLSINEQLQILQLSFRYCSLITDEGVYYISQLLNRKKEKLIDLNLNFEYSFNLTDESVMHICESIQDSNSLQSFMLNLNSCSVTDVGLQTLQRTISSCSKLKFFTLKLELCDKISDVGLAVLSQCLNQNSSLKEFNLILNSNHEITNKGIKKVIQQLSQLACNLQLINLSLENIPQITGKVLKYIKNIQIPNGKKLEKLVLTVKQCSQFKEQAFENLQTLLKEKQISVEQIVLDFKNQNFFSSDSDNLSSYRKIIDEGISTQNKVQILFGNSQQFNANDTLHIQSALEELNLSKKIALTYSESVKQPILSDSYIFLSSTNSFGLETTPCKENQYYYLQFNEDKENKELQVSKLKSIVNTNLNQNINNVSQEIFQTRLNLERCNQLNILKDVYTCARISSKNYTKFDIEIHKNEVNEEYFENSNETGESEISQKCSHAKDLLDQINFSSFFYSIVNSLSYNSVNINISYGLINDKIIQSMSKSIKSNQSVKDWQFYFGECNQITDESLTIFFEDLQEASQNINSLIIQFLNCTNISDKSLQKLNNFIANNKNTLKIEFIFSKSNFISDKSLSQLLDTIQNDKVQKRTFLISFLSCQKLSLKQMVLLDKAIKKKNGEI</sequence>
<evidence type="ECO:0000313" key="1">
    <source>
        <dbReference type="EMBL" id="EAR99292.1"/>
    </source>
</evidence>
<reference evidence="2" key="1">
    <citation type="journal article" date="2006" name="PLoS Biol.">
        <title>Macronuclear genome sequence of the ciliate Tetrahymena thermophila, a model eukaryote.</title>
        <authorList>
            <person name="Eisen J.A."/>
            <person name="Coyne R.S."/>
            <person name="Wu M."/>
            <person name="Wu D."/>
            <person name="Thiagarajan M."/>
            <person name="Wortman J.R."/>
            <person name="Badger J.H."/>
            <person name="Ren Q."/>
            <person name="Amedeo P."/>
            <person name="Jones K.M."/>
            <person name="Tallon L.J."/>
            <person name="Delcher A.L."/>
            <person name="Salzberg S.L."/>
            <person name="Silva J.C."/>
            <person name="Haas B.J."/>
            <person name="Majoros W.H."/>
            <person name="Farzad M."/>
            <person name="Carlton J.M."/>
            <person name="Smith R.K. Jr."/>
            <person name="Garg J."/>
            <person name="Pearlman R.E."/>
            <person name="Karrer K.M."/>
            <person name="Sun L."/>
            <person name="Manning G."/>
            <person name="Elde N.C."/>
            <person name="Turkewitz A.P."/>
            <person name="Asai D.J."/>
            <person name="Wilkes D.E."/>
            <person name="Wang Y."/>
            <person name="Cai H."/>
            <person name="Collins K."/>
            <person name="Stewart B.A."/>
            <person name="Lee S.R."/>
            <person name="Wilamowska K."/>
            <person name="Weinberg Z."/>
            <person name="Ruzzo W.L."/>
            <person name="Wloga D."/>
            <person name="Gaertig J."/>
            <person name="Frankel J."/>
            <person name="Tsao C.-C."/>
            <person name="Gorovsky M.A."/>
            <person name="Keeling P.J."/>
            <person name="Waller R.F."/>
            <person name="Patron N.J."/>
            <person name="Cherry J.M."/>
            <person name="Stover N.A."/>
            <person name="Krieger C.J."/>
            <person name="del Toro C."/>
            <person name="Ryder H.F."/>
            <person name="Williamson S.C."/>
            <person name="Barbeau R.A."/>
            <person name="Hamilton E.P."/>
            <person name="Orias E."/>
        </authorList>
    </citation>
    <scope>NUCLEOTIDE SEQUENCE [LARGE SCALE GENOMIC DNA]</scope>
    <source>
        <strain evidence="2">SB210</strain>
    </source>
</reference>
<dbReference type="Gene3D" id="3.80.10.10">
    <property type="entry name" value="Ribonuclease Inhibitor"/>
    <property type="match status" value="2"/>
</dbReference>
<dbReference type="STRING" id="312017.Q23RU7"/>
<dbReference type="EMBL" id="GG662641">
    <property type="protein sequence ID" value="EAR99292.1"/>
    <property type="molecule type" value="Genomic_DNA"/>
</dbReference>
<dbReference type="AlphaFoldDB" id="Q23RU7"/>
<gene>
    <name evidence="1" type="ORF">TTHERM_00628510</name>
</gene>
<dbReference type="GO" id="GO:0031146">
    <property type="term" value="P:SCF-dependent proteasomal ubiquitin-dependent protein catabolic process"/>
    <property type="evidence" value="ECO:0007669"/>
    <property type="project" value="TreeGrafter"/>
</dbReference>